<dbReference type="GO" id="GO:0000166">
    <property type="term" value="F:nucleotide binding"/>
    <property type="evidence" value="ECO:0007669"/>
    <property type="project" value="UniProtKB-KW"/>
</dbReference>
<organism evidence="8">
    <name type="scientific">Darwinula stevensoni</name>
    <dbReference type="NCBI Taxonomy" id="69355"/>
    <lineage>
        <taxon>Eukaryota</taxon>
        <taxon>Metazoa</taxon>
        <taxon>Ecdysozoa</taxon>
        <taxon>Arthropoda</taxon>
        <taxon>Crustacea</taxon>
        <taxon>Oligostraca</taxon>
        <taxon>Ostracoda</taxon>
        <taxon>Podocopa</taxon>
        <taxon>Podocopida</taxon>
        <taxon>Darwinulocopina</taxon>
        <taxon>Darwinuloidea</taxon>
        <taxon>Darwinulidae</taxon>
        <taxon>Darwinula</taxon>
    </lineage>
</organism>
<feature type="domain" description="CobW/HypB/UreG nucleotide-binding" evidence="6">
    <location>
        <begin position="10"/>
        <end position="197"/>
    </location>
</feature>
<evidence type="ECO:0000256" key="5">
    <source>
        <dbReference type="ARBA" id="ARBA00049117"/>
    </source>
</evidence>
<dbReference type="InterPro" id="IPR027417">
    <property type="entry name" value="P-loop_NTPase"/>
</dbReference>
<dbReference type="AlphaFoldDB" id="A0A7R9AGN5"/>
<dbReference type="Gene3D" id="3.30.1220.10">
    <property type="entry name" value="CobW-like, C-terminal domain"/>
    <property type="match status" value="1"/>
</dbReference>
<dbReference type="Proteomes" id="UP000677054">
    <property type="component" value="Unassembled WGS sequence"/>
</dbReference>
<evidence type="ECO:0000259" key="7">
    <source>
        <dbReference type="Pfam" id="PF07683"/>
    </source>
</evidence>
<dbReference type="Pfam" id="PF02492">
    <property type="entry name" value="cobW"/>
    <property type="match status" value="1"/>
</dbReference>
<dbReference type="SUPFAM" id="SSF52540">
    <property type="entry name" value="P-loop containing nucleoside triphosphate hydrolases"/>
    <property type="match status" value="1"/>
</dbReference>
<evidence type="ECO:0000256" key="1">
    <source>
        <dbReference type="ARBA" id="ARBA00022741"/>
    </source>
</evidence>
<evidence type="ECO:0000256" key="2">
    <source>
        <dbReference type="ARBA" id="ARBA00022801"/>
    </source>
</evidence>
<keyword evidence="3" id="KW-0143">Chaperone</keyword>
<evidence type="ECO:0000256" key="3">
    <source>
        <dbReference type="ARBA" id="ARBA00023186"/>
    </source>
</evidence>
<dbReference type="InterPro" id="IPR011629">
    <property type="entry name" value="CobW-like_C"/>
</dbReference>
<evidence type="ECO:0000259" key="6">
    <source>
        <dbReference type="Pfam" id="PF02492"/>
    </source>
</evidence>
<feature type="domain" description="CobW C-terminal" evidence="7">
    <location>
        <begin position="262"/>
        <end position="334"/>
    </location>
</feature>
<proteinExistence type="inferred from homology"/>
<name>A0A7R9AGN5_9CRUS</name>
<dbReference type="Pfam" id="PF07683">
    <property type="entry name" value="CobW_C"/>
    <property type="match status" value="1"/>
</dbReference>
<accession>A0A7R9AGN5</accession>
<dbReference type="OrthoDB" id="258627at2759"/>
<sequence length="337" mass="37180">MTDAVDVRIPITLLTGFLGSGKTTVLNNLLKPSFWERLLHAPPLTAVIMNEFGSIGLDHQLVGDTQGPMALLNGGCVCCEIQGSLVPTLKNLWMGRRDGKIPPYERIIIETTGIADPTPILETLLRSEWVAKRHYLDGVVTTVDAVFGNGQLDQHFEALRQVAGADRLLLTKTDLADATTIQQLESRLASLNPSAPISHVQHGNVNPDNIFKLRAYHPSEPVKAKQWLAADNFRVITASLPLKQPSILNASAPSHGGTDRRIRSFSLTFDHPLPWAGVSEALDTLVEFCSHRLLRMKAIINVQEYLGRPIVLHAVQHLFYPSVELPAWQTASKRFTC</sequence>
<comment type="similarity">
    <text evidence="4">Belongs to the SIMIBI class G3E GTPase family. ZNG1 subfamily.</text>
</comment>
<dbReference type="CDD" id="cd03112">
    <property type="entry name" value="CobW-like"/>
    <property type="match status" value="1"/>
</dbReference>
<dbReference type="GO" id="GO:0016787">
    <property type="term" value="F:hydrolase activity"/>
    <property type="evidence" value="ECO:0007669"/>
    <property type="project" value="UniProtKB-KW"/>
</dbReference>
<dbReference type="GO" id="GO:0005737">
    <property type="term" value="C:cytoplasm"/>
    <property type="evidence" value="ECO:0007669"/>
    <property type="project" value="TreeGrafter"/>
</dbReference>
<gene>
    <name evidence="8" type="ORF">DSTB1V02_LOCUS13468</name>
</gene>
<protein>
    <submittedName>
        <fullName evidence="8">Uncharacterized protein</fullName>
    </submittedName>
</protein>
<dbReference type="InterPro" id="IPR003495">
    <property type="entry name" value="CobW/HypB/UreG_nucleotide-bd"/>
</dbReference>
<dbReference type="PANTHER" id="PTHR13748">
    <property type="entry name" value="COBW-RELATED"/>
    <property type="match status" value="1"/>
</dbReference>
<keyword evidence="2" id="KW-0378">Hydrolase</keyword>
<keyword evidence="9" id="KW-1185">Reference proteome</keyword>
<evidence type="ECO:0000313" key="9">
    <source>
        <dbReference type="Proteomes" id="UP000677054"/>
    </source>
</evidence>
<dbReference type="EMBL" id="LR905994">
    <property type="protein sequence ID" value="CAD7253721.1"/>
    <property type="molecule type" value="Genomic_DNA"/>
</dbReference>
<evidence type="ECO:0000313" key="8">
    <source>
        <dbReference type="EMBL" id="CAD7253721.1"/>
    </source>
</evidence>
<reference evidence="8" key="1">
    <citation type="submission" date="2020-11" db="EMBL/GenBank/DDBJ databases">
        <authorList>
            <person name="Tran Van P."/>
        </authorList>
    </citation>
    <scope>NUCLEOTIDE SEQUENCE</scope>
</reference>
<comment type="catalytic activity">
    <reaction evidence="5">
        <text>GTP + H2O = GDP + phosphate + H(+)</text>
        <dbReference type="Rhea" id="RHEA:19669"/>
        <dbReference type="ChEBI" id="CHEBI:15377"/>
        <dbReference type="ChEBI" id="CHEBI:15378"/>
        <dbReference type="ChEBI" id="CHEBI:37565"/>
        <dbReference type="ChEBI" id="CHEBI:43474"/>
        <dbReference type="ChEBI" id="CHEBI:58189"/>
    </reaction>
    <physiologicalReaction direction="left-to-right" evidence="5">
        <dbReference type="Rhea" id="RHEA:19670"/>
    </physiologicalReaction>
</comment>
<evidence type="ECO:0000256" key="4">
    <source>
        <dbReference type="ARBA" id="ARBA00034320"/>
    </source>
</evidence>
<dbReference type="PANTHER" id="PTHR13748:SF62">
    <property type="entry name" value="COBW DOMAIN-CONTAINING PROTEIN"/>
    <property type="match status" value="1"/>
</dbReference>
<keyword evidence="1" id="KW-0547">Nucleotide-binding</keyword>
<dbReference type="SUPFAM" id="SSF90002">
    <property type="entry name" value="Hypothetical protein YjiA, C-terminal domain"/>
    <property type="match status" value="1"/>
</dbReference>
<dbReference type="Gene3D" id="3.40.50.300">
    <property type="entry name" value="P-loop containing nucleotide triphosphate hydrolases"/>
    <property type="match status" value="1"/>
</dbReference>
<dbReference type="InterPro" id="IPR036627">
    <property type="entry name" value="CobW-likC_sf"/>
</dbReference>
<dbReference type="InterPro" id="IPR051316">
    <property type="entry name" value="Zinc-reg_GTPase_activator"/>
</dbReference>
<dbReference type="EMBL" id="CAJPEV010006477">
    <property type="protein sequence ID" value="CAG0904155.1"/>
    <property type="molecule type" value="Genomic_DNA"/>
</dbReference>